<feature type="region of interest" description="Disordered" evidence="18">
    <location>
        <begin position="626"/>
        <end position="649"/>
    </location>
</feature>
<dbReference type="GO" id="GO:1990573">
    <property type="term" value="P:potassium ion import across plasma membrane"/>
    <property type="evidence" value="ECO:0007669"/>
    <property type="project" value="TreeGrafter"/>
</dbReference>
<dbReference type="Proteomes" id="UP000433883">
    <property type="component" value="Unassembled WGS sequence"/>
</dbReference>
<evidence type="ECO:0000313" key="22">
    <source>
        <dbReference type="EMBL" id="KAE9967525.1"/>
    </source>
</evidence>
<feature type="transmembrane region" description="Helical" evidence="19">
    <location>
        <begin position="2403"/>
        <end position="2424"/>
    </location>
</feature>
<dbReference type="InterPro" id="IPR004014">
    <property type="entry name" value="ATPase_P-typ_cation-transptr_N"/>
</dbReference>
<feature type="compositionally biased region" description="Basic and acidic residues" evidence="18">
    <location>
        <begin position="1497"/>
        <end position="1507"/>
    </location>
</feature>
<feature type="transmembrane region" description="Helical" evidence="19">
    <location>
        <begin position="1646"/>
        <end position="1664"/>
    </location>
</feature>
<dbReference type="PRINTS" id="PR00121">
    <property type="entry name" value="NAKATPASE"/>
</dbReference>
<dbReference type="InterPro" id="IPR011545">
    <property type="entry name" value="DEAD/DEAH_box_helicase_dom"/>
</dbReference>
<comment type="subcellular location">
    <subcellularLocation>
        <location evidence="2">Cell membrane</location>
        <topology evidence="2">Multi-pass membrane protein</topology>
    </subcellularLocation>
    <subcellularLocation>
        <location evidence="1">Plastid</location>
        <location evidence="1">Chloroplast</location>
    </subcellularLocation>
</comment>
<dbReference type="Pfam" id="PF00270">
    <property type="entry name" value="DEAD"/>
    <property type="match status" value="1"/>
</dbReference>
<evidence type="ECO:0000256" key="8">
    <source>
        <dbReference type="ARBA" id="ARBA00022741"/>
    </source>
</evidence>
<evidence type="ECO:0000256" key="18">
    <source>
        <dbReference type="SAM" id="MobiDB-lite"/>
    </source>
</evidence>
<dbReference type="GO" id="GO:0030007">
    <property type="term" value="P:intracellular potassium ion homeostasis"/>
    <property type="evidence" value="ECO:0007669"/>
    <property type="project" value="TreeGrafter"/>
</dbReference>
<dbReference type="SMART" id="SM00831">
    <property type="entry name" value="Cation_ATPase_N"/>
    <property type="match status" value="1"/>
</dbReference>
<dbReference type="Pfam" id="PF00689">
    <property type="entry name" value="Cation_ATPase_C"/>
    <property type="match status" value="1"/>
</dbReference>
<feature type="domain" description="Helicase C-terminal" evidence="21">
    <location>
        <begin position="935"/>
        <end position="1112"/>
    </location>
</feature>
<dbReference type="Pfam" id="PF21010">
    <property type="entry name" value="HA2_C"/>
    <property type="match status" value="1"/>
</dbReference>
<dbReference type="SUPFAM" id="SSF81653">
    <property type="entry name" value="Calcium ATPase, transduction domain A"/>
    <property type="match status" value="1"/>
</dbReference>
<evidence type="ECO:0000256" key="3">
    <source>
        <dbReference type="ARBA" id="ARBA00012552"/>
    </source>
</evidence>
<dbReference type="InterPro" id="IPR006068">
    <property type="entry name" value="ATPase_P-typ_cation-transptr_C"/>
</dbReference>
<dbReference type="SMART" id="SM00490">
    <property type="entry name" value="HELICc"/>
    <property type="match status" value="1"/>
</dbReference>
<evidence type="ECO:0000256" key="10">
    <source>
        <dbReference type="ARBA" id="ARBA00022806"/>
    </source>
</evidence>
<dbReference type="EC" id="3.6.4.13" evidence="3"/>
<dbReference type="Gene3D" id="3.40.50.1000">
    <property type="entry name" value="HAD superfamily/HAD-like"/>
    <property type="match status" value="2"/>
</dbReference>
<gene>
    <name evidence="22" type="ORF">BLS_006321</name>
</gene>
<dbReference type="Gene3D" id="3.40.50.300">
    <property type="entry name" value="P-loop containing nucleotide triphosphate hydrolases"/>
    <property type="match status" value="2"/>
</dbReference>
<dbReference type="FunFam" id="1.20.120.1080:FF:000002">
    <property type="entry name" value="Putative ATP-dependent RNA helicase DHX36"/>
    <property type="match status" value="1"/>
</dbReference>
<keyword evidence="8" id="KW-0547">Nucleotide-binding</keyword>
<dbReference type="Pfam" id="PF00271">
    <property type="entry name" value="Helicase_C"/>
    <property type="match status" value="1"/>
</dbReference>
<dbReference type="SFLD" id="SFLDF00027">
    <property type="entry name" value="p-type_atpase"/>
    <property type="match status" value="1"/>
</dbReference>
<keyword evidence="7 19" id="KW-0812">Transmembrane</keyword>
<evidence type="ECO:0000256" key="12">
    <source>
        <dbReference type="ARBA" id="ARBA00022884"/>
    </source>
</evidence>
<comment type="catalytic activity">
    <reaction evidence="17">
        <text>ATP + H2O = ADP + phosphate + H(+)</text>
        <dbReference type="Rhea" id="RHEA:13065"/>
        <dbReference type="ChEBI" id="CHEBI:15377"/>
        <dbReference type="ChEBI" id="CHEBI:15378"/>
        <dbReference type="ChEBI" id="CHEBI:30616"/>
        <dbReference type="ChEBI" id="CHEBI:43474"/>
        <dbReference type="ChEBI" id="CHEBI:456216"/>
        <dbReference type="EC" id="3.6.4.13"/>
    </reaction>
</comment>
<dbReference type="Gene3D" id="1.20.120.1080">
    <property type="match status" value="1"/>
</dbReference>
<dbReference type="PRINTS" id="PR00119">
    <property type="entry name" value="CATATPASE"/>
</dbReference>
<evidence type="ECO:0000256" key="17">
    <source>
        <dbReference type="ARBA" id="ARBA00047984"/>
    </source>
</evidence>
<evidence type="ECO:0000256" key="5">
    <source>
        <dbReference type="ARBA" id="ARBA00022528"/>
    </source>
</evidence>
<dbReference type="Pfam" id="PF13246">
    <property type="entry name" value="Cation_ATPase"/>
    <property type="match status" value="1"/>
</dbReference>
<evidence type="ECO:0000256" key="1">
    <source>
        <dbReference type="ARBA" id="ARBA00004229"/>
    </source>
</evidence>
<dbReference type="InterPro" id="IPR027417">
    <property type="entry name" value="P-loop_NTPase"/>
</dbReference>
<evidence type="ECO:0000313" key="23">
    <source>
        <dbReference type="Proteomes" id="UP000433883"/>
    </source>
</evidence>
<dbReference type="Pfam" id="PF07717">
    <property type="entry name" value="OB_NTP_bind"/>
    <property type="match status" value="1"/>
</dbReference>
<dbReference type="SUPFAM" id="SSF81665">
    <property type="entry name" value="Calcium ATPase, transmembrane domain M"/>
    <property type="match status" value="2"/>
</dbReference>
<dbReference type="InterPro" id="IPR059000">
    <property type="entry name" value="ATPase_P-type_domA"/>
</dbReference>
<comment type="caution">
    <text evidence="22">The sequence shown here is derived from an EMBL/GenBank/DDBJ whole genome shotgun (WGS) entry which is preliminary data.</text>
</comment>
<dbReference type="FunFam" id="3.40.50.300:FF:000819">
    <property type="entry name" value="ATP dependent RNA helicase, putative"/>
    <property type="match status" value="1"/>
</dbReference>
<dbReference type="PROSITE" id="PS00154">
    <property type="entry name" value="ATPASE_E1_E2"/>
    <property type="match status" value="1"/>
</dbReference>
<dbReference type="SMART" id="SM00487">
    <property type="entry name" value="DEXDc"/>
    <property type="match status" value="1"/>
</dbReference>
<dbReference type="CDD" id="cd17917">
    <property type="entry name" value="DEXHc_RHA-like"/>
    <property type="match status" value="1"/>
</dbReference>
<dbReference type="SFLD" id="SFLDS00003">
    <property type="entry name" value="Haloacid_Dehalogenase"/>
    <property type="match status" value="1"/>
</dbReference>
<dbReference type="InterPro" id="IPR050510">
    <property type="entry name" value="Cation_transp_ATPase_P-type"/>
</dbReference>
<feature type="transmembrane region" description="Helical" evidence="19">
    <location>
        <begin position="1806"/>
        <end position="1826"/>
    </location>
</feature>
<evidence type="ECO:0000256" key="2">
    <source>
        <dbReference type="ARBA" id="ARBA00004651"/>
    </source>
</evidence>
<protein>
    <recommendedName>
        <fullName evidence="3">RNA helicase</fullName>
        <ecNumber evidence="3">3.6.4.13</ecNumber>
    </recommendedName>
</protein>
<evidence type="ECO:0000256" key="9">
    <source>
        <dbReference type="ARBA" id="ARBA00022801"/>
    </source>
</evidence>
<evidence type="ECO:0000256" key="16">
    <source>
        <dbReference type="ARBA" id="ARBA00023136"/>
    </source>
</evidence>
<feature type="transmembrane region" description="Helical" evidence="19">
    <location>
        <begin position="2539"/>
        <end position="2558"/>
    </location>
</feature>
<keyword evidence="4" id="KW-1003">Cell membrane</keyword>
<keyword evidence="5" id="KW-0150">Chloroplast</keyword>
<dbReference type="Gene3D" id="2.70.150.10">
    <property type="entry name" value="Calcium-transporting ATPase, cytoplasmic transduction domain A"/>
    <property type="match status" value="1"/>
</dbReference>
<dbReference type="GO" id="GO:0005391">
    <property type="term" value="F:P-type sodium:potassium-exchanging transporter activity"/>
    <property type="evidence" value="ECO:0007669"/>
    <property type="project" value="TreeGrafter"/>
</dbReference>
<proteinExistence type="predicted"/>
<keyword evidence="10" id="KW-0347">Helicase</keyword>
<dbReference type="InterPro" id="IPR018303">
    <property type="entry name" value="ATPase_P-typ_P_site"/>
</dbReference>
<feature type="region of interest" description="Disordered" evidence="18">
    <location>
        <begin position="385"/>
        <end position="424"/>
    </location>
</feature>
<dbReference type="InterPro" id="IPR023214">
    <property type="entry name" value="HAD_sf"/>
</dbReference>
<dbReference type="InterPro" id="IPR023299">
    <property type="entry name" value="ATPase_P-typ_cyto_dom_N"/>
</dbReference>
<evidence type="ECO:0000256" key="13">
    <source>
        <dbReference type="ARBA" id="ARBA00022946"/>
    </source>
</evidence>
<dbReference type="FunFam" id="3.40.50.300:FF:000500">
    <property type="entry name" value="ATP-dependent RNA helicase DHX29"/>
    <property type="match status" value="1"/>
</dbReference>
<dbReference type="InterPro" id="IPR014001">
    <property type="entry name" value="Helicase_ATP-bd"/>
</dbReference>
<keyword evidence="15 19" id="KW-1133">Transmembrane helix</keyword>
<feature type="transmembrane region" description="Helical" evidence="19">
    <location>
        <begin position="1614"/>
        <end position="1634"/>
    </location>
</feature>
<dbReference type="InterPro" id="IPR001650">
    <property type="entry name" value="Helicase_C-like"/>
</dbReference>
<evidence type="ECO:0000259" key="21">
    <source>
        <dbReference type="PROSITE" id="PS51194"/>
    </source>
</evidence>
<dbReference type="InterPro" id="IPR011709">
    <property type="entry name" value="DEAD-box_helicase_OB_fold"/>
</dbReference>
<dbReference type="CDD" id="cd18791">
    <property type="entry name" value="SF2_C_RHA"/>
    <property type="match status" value="1"/>
</dbReference>
<evidence type="ECO:0000259" key="20">
    <source>
        <dbReference type="PROSITE" id="PS51192"/>
    </source>
</evidence>
<feature type="domain" description="Helicase ATP-binding" evidence="20">
    <location>
        <begin position="690"/>
        <end position="861"/>
    </location>
</feature>
<dbReference type="GO" id="GO:0016887">
    <property type="term" value="F:ATP hydrolysis activity"/>
    <property type="evidence" value="ECO:0007669"/>
    <property type="project" value="InterPro"/>
</dbReference>
<name>A0A8H3YNL2_VENIN</name>
<dbReference type="Gene3D" id="1.20.1110.10">
    <property type="entry name" value="Calcium-transporting ATPase, transmembrane domain"/>
    <property type="match status" value="3"/>
</dbReference>
<evidence type="ECO:0000256" key="14">
    <source>
        <dbReference type="ARBA" id="ARBA00022967"/>
    </source>
</evidence>
<dbReference type="GO" id="GO:0036376">
    <property type="term" value="P:sodium ion export across plasma membrane"/>
    <property type="evidence" value="ECO:0007669"/>
    <property type="project" value="TreeGrafter"/>
</dbReference>
<feature type="transmembrane region" description="Helical" evidence="19">
    <location>
        <begin position="2506"/>
        <end position="2527"/>
    </location>
</feature>
<dbReference type="SFLD" id="SFLDG00002">
    <property type="entry name" value="C1.7:_P-type_atpase_like"/>
    <property type="match status" value="1"/>
</dbReference>
<dbReference type="SMART" id="SM00847">
    <property type="entry name" value="HA2"/>
    <property type="match status" value="1"/>
</dbReference>
<dbReference type="Gene3D" id="3.40.1110.10">
    <property type="entry name" value="Calcium-transporting ATPase, cytoplasmic domain N"/>
    <property type="match status" value="1"/>
</dbReference>
<feature type="region of interest" description="Disordered" evidence="18">
    <location>
        <begin position="224"/>
        <end position="280"/>
    </location>
</feature>
<dbReference type="FunFam" id="3.40.50.1000:FF:000083">
    <property type="entry name" value="Sodium/potassium-transporting ATPase subunit alpha"/>
    <property type="match status" value="1"/>
</dbReference>
<dbReference type="GO" id="GO:0005886">
    <property type="term" value="C:plasma membrane"/>
    <property type="evidence" value="ECO:0007669"/>
    <property type="project" value="UniProtKB-SubCell"/>
</dbReference>
<dbReference type="PROSITE" id="PS51192">
    <property type="entry name" value="HELICASE_ATP_BIND_1"/>
    <property type="match status" value="1"/>
</dbReference>
<accession>A0A8H3YNL2</accession>
<keyword evidence="12" id="KW-0694">RNA-binding</keyword>
<dbReference type="EMBL" id="WNWQ01000461">
    <property type="protein sequence ID" value="KAE9967525.1"/>
    <property type="molecule type" value="Genomic_DNA"/>
</dbReference>
<dbReference type="PANTHER" id="PTHR43294">
    <property type="entry name" value="SODIUM/POTASSIUM-TRANSPORTING ATPASE SUBUNIT ALPHA"/>
    <property type="match status" value="1"/>
</dbReference>
<dbReference type="GO" id="GO:1902600">
    <property type="term" value="P:proton transmembrane transport"/>
    <property type="evidence" value="ECO:0007669"/>
    <property type="project" value="TreeGrafter"/>
</dbReference>
<dbReference type="GO" id="GO:0003724">
    <property type="term" value="F:RNA helicase activity"/>
    <property type="evidence" value="ECO:0007669"/>
    <property type="project" value="UniProtKB-EC"/>
</dbReference>
<dbReference type="InterPro" id="IPR008250">
    <property type="entry name" value="ATPase_P-typ_transduc_dom_A_sf"/>
</dbReference>
<feature type="transmembrane region" description="Helical" evidence="19">
    <location>
        <begin position="1832"/>
        <end position="1849"/>
    </location>
</feature>
<feature type="region of interest" description="Disordered" evidence="18">
    <location>
        <begin position="1"/>
        <end position="53"/>
    </location>
</feature>
<evidence type="ECO:0000256" key="11">
    <source>
        <dbReference type="ARBA" id="ARBA00022840"/>
    </source>
</evidence>
<dbReference type="GO" id="GO:0003723">
    <property type="term" value="F:RNA binding"/>
    <property type="evidence" value="ECO:0007669"/>
    <property type="project" value="UniProtKB-KW"/>
</dbReference>
<evidence type="ECO:0000256" key="19">
    <source>
        <dbReference type="SAM" id="Phobius"/>
    </source>
</evidence>
<dbReference type="NCBIfam" id="TIGR01494">
    <property type="entry name" value="ATPase_P-type"/>
    <property type="match status" value="2"/>
</dbReference>
<organism evidence="22 23">
    <name type="scientific">Venturia inaequalis</name>
    <name type="common">Apple scab fungus</name>
    <dbReference type="NCBI Taxonomy" id="5025"/>
    <lineage>
        <taxon>Eukaryota</taxon>
        <taxon>Fungi</taxon>
        <taxon>Dikarya</taxon>
        <taxon>Ascomycota</taxon>
        <taxon>Pezizomycotina</taxon>
        <taxon>Dothideomycetes</taxon>
        <taxon>Pleosporomycetidae</taxon>
        <taxon>Venturiales</taxon>
        <taxon>Venturiaceae</taxon>
        <taxon>Venturia</taxon>
    </lineage>
</organism>
<keyword evidence="6" id="KW-0934">Plastid</keyword>
<keyword evidence="9" id="KW-0378">Hydrolase</keyword>
<feature type="compositionally biased region" description="Acidic residues" evidence="18">
    <location>
        <begin position="234"/>
        <end position="244"/>
    </location>
</feature>
<dbReference type="InterPro" id="IPR001757">
    <property type="entry name" value="P_typ_ATPase"/>
</dbReference>
<dbReference type="SUPFAM" id="SSF52540">
    <property type="entry name" value="P-loop containing nucleoside triphosphate hydrolases"/>
    <property type="match status" value="1"/>
</dbReference>
<dbReference type="InterPro" id="IPR007502">
    <property type="entry name" value="Helicase-assoc_dom"/>
</dbReference>
<dbReference type="PANTHER" id="PTHR43294:SF21">
    <property type="entry name" value="CATION TRANSPORTING ATPASE"/>
    <property type="match status" value="1"/>
</dbReference>
<evidence type="ECO:0000256" key="7">
    <source>
        <dbReference type="ARBA" id="ARBA00022692"/>
    </source>
</evidence>
<keyword evidence="16 19" id="KW-0472">Membrane</keyword>
<feature type="region of interest" description="Disordered" evidence="18">
    <location>
        <begin position="887"/>
        <end position="906"/>
    </location>
</feature>
<keyword evidence="13" id="KW-0809">Transit peptide</keyword>
<sequence>MAKKKKTAVNPARGYATSSTPSKPKPEVQKKPAVGIPPEKDETSIPVLNEDDATDLSAADAKIQYQQTPEELEEQLERDDLQMIVEKNAQKVRRDAHRLDTKVRTDCRVLRGQAQRLTFTPWLPEELMQQVLELVQKEASEFGSVAKQTSLSRSMSEEDTVMKCWTLFEALQDLGFPDDRIKLVIAKLLKNPPVADSTSYLWGFRESLDIFAVELEEAQLPTYDGRKERAGLDTGDDSVEDTDFDTPIHSRPLTPDAASKRVRANSPRKQETETTSHQAAAIDADLHASDFESDVEPEELVPRYLTLKERIWKHRPDLVDVIKSSKKWKTNQPKINAPPATPGLVKLTTKLQQIESDTLFDQWEADRQWNIKKIDLVRDAVISRPLKGLGGDGGSSSESESRGQLNTNGDASSDSSEPTSDDEDLLGGMFAVSIEAPSSQPQQPGNTADPAIQLRDFGKPAGMSTRRILEEACKSRDSRISLKYTLIPTAGYISRATVTIYWSVHQERIIMQAVPSIRIQQAKSSKGSTFTSAMNFTMTGVASPDALQAEAYISTVALFYIFSSSAKEEKLYLRLPAAWRDLYLELAEHRKGEADAEDRERVKMIRTIIRDHNEEEEDDGVVLSAAFRSRNRDSPRPGSSRNMSPSKEALASRSNELMGIWHRVRTTNSYQRMLVSRMNLPMFGFRAAALDAIDHNQVVILCGETGCGKSTQLPSYVLEHQLSQGKECKIYCTEPRRISAISLAQRVSEELGESKGDVGTHRSLVGYAIRLESKVTPSTRLIYATVGVVLRMLESSRTLDDITHLVIDEVHERSIDTDFLLVILRSLMTRRPELKVVLMSATVDATRFSKYLNNAPIINVPGRTFPVRTRYLEDAIELTHFAGGNSKERVRDEDNDGDGDIEGATSGIPKQLQGYSLQTRKTLATYDEYGIDYELIVRLMEHVATDPDHVNFSKATLIFLPGIAEIRQLNDIILGSPIFNRDCWVIPLHSSIASEEQQLAFEIPPPGIRKVVIATNIAETGITIPDVTCVIDTGKHKEMRYDERRQLSRLIQSFISRANAKQRRGRAGRVQEGLCFHLFTKYRHDDLMAEQQTPEMLRLSLQDLIMRVKICGLGDIEKTLSQALDPPLAKNIRRAIDALIEVGALTATEELTPLGNQLAKLPLDANLGKLCLLSAIFGCVDVGLTIAAILSSKSPFITPFGDRQRADIARLSYAKADSDLLTAYNAYTAWRRISQTQGQSAFNYCRKNYLSQPNLQNIEDLKTQLLSSLADTGLIPNPKRSGGGNRYHGRTAFVEVPLECDIHSPNEIITTSVIAWAFYPKLLVRDGKGWRNVANSQHVTLHPTSVNKTNHHDFKYLSYYSMMQSGGSKFLNALSTTAAQEIPLMLLAGDADFKMHAGVITIDGNRLRFRVDGWKDVLVLRGLRRAMEEIVEVKLRDGRREHRLNFLMYHNKEFPDDKSLPATMPDHAEKAPLEETRKVAAHDADQRIQFVPSAFPGRERSEHKDGDMSAYAANPARRSSRAQSVVSIPQVISQTDAQRRKREKEDEERQVDIDEHLLAHEEVADRYKTCINMGKPGDSLGLTSEQAAQMLAEHGANVLKPPTRRHPFLKYLDFLTSLFNLLLIFAGILEYILLGINFHDNFSNTYLGAILIAVALINAFIEFYQQQKSAKLLESFLNMIPANCMCVRDGKLARLAAADLVPGDVVHVRMGDKTPADLLIFSAGDCKVDNSSLTGESEPQERGAENDMRNPLEASNLLFNSCLIVDGEAYGIVIRTGDATVLGQIATLTAGEEKSTSPLSHEIENFVKIIATVAIVTALIFFGIALPVNNNNISLALTFAIGIFVAWVPEGLPATTTMLLTIAAKRMAAENVLVKDLQGVETLGAITLLATDKTGTLTMNQMTTTSVWTCGETYTASGSAENDLKVAEINQPGIEEVLMLSSLCGRVKFDRTDVPIKEREVLGDATESGLVRWAAGKLSAFDNLATEYPKVFEMPFNSDTKWHLSIHRKSHANGSLTLYLKGAPERVLLLCNRILTGADGQCIELTDEYKNSYNETYEHMACLGQRVLGFAEMLLPGDQYPEDFVFDKKLKNYPTGRFHLPGIKVMMVTGDHPLTAEAIGRKINLMLRKTRAMVAKETNRAIEEVGEDEFQAIVVHGEQIDTLTDVEWDNIFWKDEIIFARTSPKHKLEIVRRAQSMGHIVGVTGDGVNDSPALKKADLGIAMNMSGSDVSKEAASMILLDDNFASIVKGIKEGRLIFVNLKKSIQYTISHSTPEVIPNLLYAVVPIPLPISAILILVIDLGFELIAALSFAWDPPETEEGLMKLPPRKPVTSETTNVFRRRALRKTQSHFDQEAGIVVSPEDQSRVQKYLYTLKQWFTRSYWSDKFENTGAEVLVDAPLLSWAYLEIGLIEAIAALFSFFFILQLRGISPYDARTMQKGAGHPTNYFTKDAEDYRGLDAATQVEALAAAQSMYYWSIMTMQILNLFACKTRLTLPFGKYMFKNRVTFMSIAGGVALAAIIIYVPGVEKVFGTTHTLNPLHWLVPIAFGCLLIGYASLRMIVRRKLKPTKWNPEVAGLQMYPTMKTTRSMSLSRG</sequence>
<keyword evidence="14" id="KW-1278">Translocase</keyword>
<evidence type="ECO:0000256" key="15">
    <source>
        <dbReference type="ARBA" id="ARBA00022989"/>
    </source>
</evidence>
<dbReference type="SUPFAM" id="SSF56784">
    <property type="entry name" value="HAD-like"/>
    <property type="match status" value="1"/>
</dbReference>
<evidence type="ECO:0000256" key="4">
    <source>
        <dbReference type="ARBA" id="ARBA00022475"/>
    </source>
</evidence>
<keyword evidence="11" id="KW-0067">ATP-binding</keyword>
<dbReference type="Pfam" id="PF00122">
    <property type="entry name" value="E1-E2_ATPase"/>
    <property type="match status" value="1"/>
</dbReference>
<dbReference type="InterPro" id="IPR044492">
    <property type="entry name" value="P_typ_ATPase_HD_dom"/>
</dbReference>
<dbReference type="GO" id="GO:0006883">
    <property type="term" value="P:intracellular sodium ion homeostasis"/>
    <property type="evidence" value="ECO:0007669"/>
    <property type="project" value="TreeGrafter"/>
</dbReference>
<dbReference type="PROSITE" id="PS51194">
    <property type="entry name" value="HELICASE_CTER"/>
    <property type="match status" value="1"/>
</dbReference>
<reference evidence="22 23" key="1">
    <citation type="submission" date="2019-11" db="EMBL/GenBank/DDBJ databases">
        <title>Venturia inaequalis Genome Resource.</title>
        <authorList>
            <person name="Lichtner F.J."/>
        </authorList>
    </citation>
    <scope>NUCLEOTIDE SEQUENCE [LARGE SCALE GENOMIC DNA]</scope>
    <source>
        <strain evidence="22">Bline_iso_100314</strain>
    </source>
</reference>
<dbReference type="InterPro" id="IPR023298">
    <property type="entry name" value="ATPase_P-typ_TM_dom_sf"/>
</dbReference>
<dbReference type="GO" id="GO:0005524">
    <property type="term" value="F:ATP binding"/>
    <property type="evidence" value="ECO:0007669"/>
    <property type="project" value="UniProtKB-KW"/>
</dbReference>
<feature type="region of interest" description="Disordered" evidence="18">
    <location>
        <begin position="1491"/>
        <end position="1550"/>
    </location>
</feature>
<dbReference type="Pfam" id="PF00690">
    <property type="entry name" value="Cation_ATPase_N"/>
    <property type="match status" value="1"/>
</dbReference>
<dbReference type="InterPro" id="IPR036412">
    <property type="entry name" value="HAD-like_sf"/>
</dbReference>
<evidence type="ECO:0000256" key="6">
    <source>
        <dbReference type="ARBA" id="ARBA00022640"/>
    </source>
</evidence>